<dbReference type="PROSITE" id="PS00622">
    <property type="entry name" value="HTH_LUXR_1"/>
    <property type="match status" value="1"/>
</dbReference>
<evidence type="ECO:0000256" key="1">
    <source>
        <dbReference type="ARBA" id="ARBA00022553"/>
    </source>
</evidence>
<evidence type="ECO:0000259" key="5">
    <source>
        <dbReference type="PROSITE" id="PS50110"/>
    </source>
</evidence>
<dbReference type="PRINTS" id="PR00038">
    <property type="entry name" value="HTHLUXR"/>
</dbReference>
<dbReference type="GO" id="GO:0003677">
    <property type="term" value="F:DNA binding"/>
    <property type="evidence" value="ECO:0007669"/>
    <property type="project" value="UniProtKB-KW"/>
</dbReference>
<keyword evidence="1 3" id="KW-0597">Phosphoprotein</keyword>
<feature type="modified residue" description="4-aspartylphosphate" evidence="3">
    <location>
        <position position="53"/>
    </location>
</feature>
<dbReference type="Proteomes" id="UP000321464">
    <property type="component" value="Unassembled WGS sequence"/>
</dbReference>
<dbReference type="SMART" id="SM00448">
    <property type="entry name" value="REC"/>
    <property type="match status" value="1"/>
</dbReference>
<gene>
    <name evidence="6" type="ORF">NSE01_08440</name>
</gene>
<dbReference type="RefSeq" id="WP_147158387.1">
    <property type="nucleotide sequence ID" value="NZ_BJYR01000006.1"/>
</dbReference>
<dbReference type="PROSITE" id="PS50110">
    <property type="entry name" value="RESPONSE_REGULATORY"/>
    <property type="match status" value="1"/>
</dbReference>
<dbReference type="PANTHER" id="PTHR43214">
    <property type="entry name" value="TWO-COMPONENT RESPONSE REGULATOR"/>
    <property type="match status" value="1"/>
</dbReference>
<reference evidence="6 7" key="1">
    <citation type="submission" date="2019-07" db="EMBL/GenBank/DDBJ databases">
        <title>Whole genome shotgun sequence of Novosphingobium sediminis NBRC 106119.</title>
        <authorList>
            <person name="Hosoyama A."/>
            <person name="Uohara A."/>
            <person name="Ohji S."/>
            <person name="Ichikawa N."/>
        </authorList>
    </citation>
    <scope>NUCLEOTIDE SEQUENCE [LARGE SCALE GENOMIC DNA]</scope>
    <source>
        <strain evidence="6 7">NBRC 106119</strain>
    </source>
</reference>
<dbReference type="InterPro" id="IPR039420">
    <property type="entry name" value="WalR-like"/>
</dbReference>
<dbReference type="PROSITE" id="PS50043">
    <property type="entry name" value="HTH_LUXR_2"/>
    <property type="match status" value="1"/>
</dbReference>
<dbReference type="Gene3D" id="1.10.10.10">
    <property type="entry name" value="Winged helix-like DNA-binding domain superfamily/Winged helix DNA-binding domain"/>
    <property type="match status" value="1"/>
</dbReference>
<dbReference type="Pfam" id="PF00196">
    <property type="entry name" value="GerE"/>
    <property type="match status" value="1"/>
</dbReference>
<evidence type="ECO:0000256" key="2">
    <source>
        <dbReference type="ARBA" id="ARBA00023125"/>
    </source>
</evidence>
<dbReference type="AlphaFoldDB" id="A0A512AH51"/>
<sequence length="208" mass="22051">MIPVLVADDHGFIRAGVEAVLRGSRFQVVAGTASGEETLAAIATHDPAIVLLDINMPGMNGVQALEALRSKGDKRAVVLLTAGINDRQLLAVMRAGVEGIVHKDGAEGGLVDVLEKVHSGGKAIDSALLQRALDLSLSADNGGPLERLNQRERRIARLVARGMRNRDIGTELGIGEGTVKVYLHAMYQKLGIENRTELALLAVNDPGE</sequence>
<dbReference type="GO" id="GO:0000160">
    <property type="term" value="P:phosphorelay signal transduction system"/>
    <property type="evidence" value="ECO:0007669"/>
    <property type="project" value="InterPro"/>
</dbReference>
<accession>A0A512AH51</accession>
<dbReference type="CDD" id="cd17535">
    <property type="entry name" value="REC_NarL-like"/>
    <property type="match status" value="1"/>
</dbReference>
<dbReference type="CDD" id="cd06170">
    <property type="entry name" value="LuxR_C_like"/>
    <property type="match status" value="1"/>
</dbReference>
<dbReference type="EMBL" id="BJYR01000006">
    <property type="protein sequence ID" value="GEN99011.1"/>
    <property type="molecule type" value="Genomic_DNA"/>
</dbReference>
<evidence type="ECO:0000313" key="6">
    <source>
        <dbReference type="EMBL" id="GEN99011.1"/>
    </source>
</evidence>
<dbReference type="GO" id="GO:0006355">
    <property type="term" value="P:regulation of DNA-templated transcription"/>
    <property type="evidence" value="ECO:0007669"/>
    <property type="project" value="InterPro"/>
</dbReference>
<dbReference type="SUPFAM" id="SSF46894">
    <property type="entry name" value="C-terminal effector domain of the bipartite response regulators"/>
    <property type="match status" value="1"/>
</dbReference>
<evidence type="ECO:0000313" key="7">
    <source>
        <dbReference type="Proteomes" id="UP000321464"/>
    </source>
</evidence>
<dbReference type="Gene3D" id="3.40.50.2300">
    <property type="match status" value="1"/>
</dbReference>
<protein>
    <submittedName>
        <fullName evidence="6">DNA-binding response regulator</fullName>
    </submittedName>
</protein>
<dbReference type="InterPro" id="IPR000792">
    <property type="entry name" value="Tscrpt_reg_LuxR_C"/>
</dbReference>
<dbReference type="SUPFAM" id="SSF52172">
    <property type="entry name" value="CheY-like"/>
    <property type="match status" value="1"/>
</dbReference>
<name>A0A512AH51_9SPHN</name>
<comment type="caution">
    <text evidence="6">The sequence shown here is derived from an EMBL/GenBank/DDBJ whole genome shotgun (WGS) entry which is preliminary data.</text>
</comment>
<dbReference type="InterPro" id="IPR036388">
    <property type="entry name" value="WH-like_DNA-bd_sf"/>
</dbReference>
<dbReference type="OrthoDB" id="9782896at2"/>
<dbReference type="SMART" id="SM00421">
    <property type="entry name" value="HTH_LUXR"/>
    <property type="match status" value="1"/>
</dbReference>
<proteinExistence type="predicted"/>
<evidence type="ECO:0000256" key="3">
    <source>
        <dbReference type="PROSITE-ProRule" id="PRU00169"/>
    </source>
</evidence>
<dbReference type="Pfam" id="PF00072">
    <property type="entry name" value="Response_reg"/>
    <property type="match status" value="1"/>
</dbReference>
<dbReference type="InterPro" id="IPR001789">
    <property type="entry name" value="Sig_transdc_resp-reg_receiver"/>
</dbReference>
<organism evidence="6 7">
    <name type="scientific">Novosphingobium sediminis</name>
    <dbReference type="NCBI Taxonomy" id="707214"/>
    <lineage>
        <taxon>Bacteria</taxon>
        <taxon>Pseudomonadati</taxon>
        <taxon>Pseudomonadota</taxon>
        <taxon>Alphaproteobacteria</taxon>
        <taxon>Sphingomonadales</taxon>
        <taxon>Sphingomonadaceae</taxon>
        <taxon>Novosphingobium</taxon>
    </lineage>
</organism>
<dbReference type="InterPro" id="IPR016032">
    <property type="entry name" value="Sig_transdc_resp-reg_C-effctor"/>
</dbReference>
<feature type="domain" description="HTH luxR-type" evidence="4">
    <location>
        <begin position="141"/>
        <end position="206"/>
    </location>
</feature>
<keyword evidence="2 6" id="KW-0238">DNA-binding</keyword>
<dbReference type="InterPro" id="IPR011006">
    <property type="entry name" value="CheY-like_superfamily"/>
</dbReference>
<evidence type="ECO:0000259" key="4">
    <source>
        <dbReference type="PROSITE" id="PS50043"/>
    </source>
</evidence>
<feature type="domain" description="Response regulatory" evidence="5">
    <location>
        <begin position="3"/>
        <end position="118"/>
    </location>
</feature>
<keyword evidence="7" id="KW-1185">Reference proteome</keyword>
<dbReference type="PANTHER" id="PTHR43214:SF42">
    <property type="entry name" value="TRANSCRIPTIONAL REGULATORY PROTEIN DESR"/>
    <property type="match status" value="1"/>
</dbReference>
<dbReference type="InterPro" id="IPR058245">
    <property type="entry name" value="NreC/VraR/RcsB-like_REC"/>
</dbReference>